<evidence type="ECO:0000256" key="3">
    <source>
        <dbReference type="ARBA" id="ARBA00022516"/>
    </source>
</evidence>
<dbReference type="UniPathway" id="UPA00094"/>
<evidence type="ECO:0000256" key="1">
    <source>
        <dbReference type="ARBA" id="ARBA00005194"/>
    </source>
</evidence>
<name>D8QX53_SELML</name>
<dbReference type="EMBL" id="GL377568">
    <property type="protein sequence ID" value="EFJ35754.1"/>
    <property type="molecule type" value="Genomic_DNA"/>
</dbReference>
<dbReference type="GO" id="GO:0006633">
    <property type="term" value="P:fatty acid biosynthetic process"/>
    <property type="evidence" value="ECO:0007669"/>
    <property type="project" value="UniProtKB-UniPathway"/>
</dbReference>
<dbReference type="Gene3D" id="2.40.50.100">
    <property type="match status" value="1"/>
</dbReference>
<keyword evidence="3 8" id="KW-0444">Lipid biosynthesis</keyword>
<dbReference type="eggNOG" id="ENOG502QUI2">
    <property type="taxonomic scope" value="Eukaryota"/>
</dbReference>
<gene>
    <name evidence="10" type="ORF">SELMODRAFT_80734</name>
</gene>
<accession>D8QX53</accession>
<keyword evidence="4 8" id="KW-0276">Fatty acid metabolism</keyword>
<evidence type="ECO:0000256" key="2">
    <source>
        <dbReference type="ARBA" id="ARBA00017562"/>
    </source>
</evidence>
<dbReference type="PRINTS" id="PR01071">
    <property type="entry name" value="ACOABIOTINCC"/>
</dbReference>
<dbReference type="InParanoid" id="D8QX53"/>
<dbReference type="GO" id="GO:0009507">
    <property type="term" value="C:chloroplast"/>
    <property type="evidence" value="ECO:0007669"/>
    <property type="project" value="UniProtKB-SubCell"/>
</dbReference>
<dbReference type="SUPFAM" id="SSF51230">
    <property type="entry name" value="Single hybrid motif"/>
    <property type="match status" value="1"/>
</dbReference>
<dbReference type="PANTHER" id="PTHR45266">
    <property type="entry name" value="OXALOACETATE DECARBOXYLASE ALPHA CHAIN"/>
    <property type="match status" value="1"/>
</dbReference>
<evidence type="ECO:0000256" key="8">
    <source>
        <dbReference type="RuleBase" id="RU364072"/>
    </source>
</evidence>
<dbReference type="STRING" id="88036.D8QX53"/>
<sequence length="71" mass="7630">MAGNFYRSPGPGEPPFVKVGDKVRKGQVLCIIEAMKLMNSIESDQDGTLVEIVAEDGKPVAADDPLFVIKP</sequence>
<comment type="function">
    <text evidence="8">This protein is a component of the acetyl coenzyme A carboxylase complex; first, biotin carboxylase catalyzes the carboxylation of the carrier protein and then the transcarboxylase transfers the carboxyl group to form malonyl-CoA.</text>
</comment>
<dbReference type="OMA" id="SPDADYY"/>
<protein>
    <recommendedName>
        <fullName evidence="2 8">Biotin carboxyl carrier protein of acetyl-CoA carboxylase</fullName>
    </recommendedName>
</protein>
<dbReference type="InterPro" id="IPR001249">
    <property type="entry name" value="AcCoA_biotinCC"/>
</dbReference>
<dbReference type="Proteomes" id="UP000001514">
    <property type="component" value="Unassembled WGS sequence"/>
</dbReference>
<evidence type="ECO:0000313" key="11">
    <source>
        <dbReference type="Proteomes" id="UP000001514"/>
    </source>
</evidence>
<dbReference type="Pfam" id="PF00364">
    <property type="entry name" value="Biotin_lipoyl"/>
    <property type="match status" value="1"/>
</dbReference>
<dbReference type="InterPro" id="IPR050709">
    <property type="entry name" value="Biotin_Carboxyl_Carrier/Decarb"/>
</dbReference>
<keyword evidence="6 8" id="KW-0275">Fatty acid biosynthesis</keyword>
<dbReference type="OrthoDB" id="196847at2759"/>
<feature type="domain" description="Lipoyl-binding" evidence="9">
    <location>
        <begin position="1"/>
        <end position="70"/>
    </location>
</feature>
<dbReference type="Gramene" id="EFJ35754">
    <property type="protein sequence ID" value="EFJ35754"/>
    <property type="gene ID" value="SELMODRAFT_80734"/>
</dbReference>
<dbReference type="HOGENOM" id="CLU_016733_9_0_1"/>
<dbReference type="InterPro" id="IPR011053">
    <property type="entry name" value="Single_hybrid_motif"/>
</dbReference>
<keyword evidence="8" id="KW-0150">Chloroplast</keyword>
<dbReference type="PANTHER" id="PTHR45266:SF3">
    <property type="entry name" value="OXALOACETATE DECARBOXYLASE ALPHA CHAIN"/>
    <property type="match status" value="1"/>
</dbReference>
<evidence type="ECO:0000256" key="5">
    <source>
        <dbReference type="ARBA" id="ARBA00023098"/>
    </source>
</evidence>
<dbReference type="KEGG" id="smo:SELMODRAFT_80734"/>
<keyword evidence="8" id="KW-0934">Plastid</keyword>
<keyword evidence="7 8" id="KW-0092">Biotin</keyword>
<dbReference type="CDD" id="cd06850">
    <property type="entry name" value="biotinyl_domain"/>
    <property type="match status" value="1"/>
</dbReference>
<dbReference type="InterPro" id="IPR001882">
    <property type="entry name" value="Biotin_BS"/>
</dbReference>
<evidence type="ECO:0000313" key="10">
    <source>
        <dbReference type="EMBL" id="EFJ35754.1"/>
    </source>
</evidence>
<dbReference type="PROSITE" id="PS00188">
    <property type="entry name" value="BIOTIN"/>
    <property type="match status" value="1"/>
</dbReference>
<evidence type="ECO:0000256" key="6">
    <source>
        <dbReference type="ARBA" id="ARBA00023160"/>
    </source>
</evidence>
<dbReference type="PROSITE" id="PS50968">
    <property type="entry name" value="BIOTINYL_LIPOYL"/>
    <property type="match status" value="1"/>
</dbReference>
<comment type="pathway">
    <text evidence="1 8">Lipid metabolism; fatty acid biosynthesis.</text>
</comment>
<evidence type="ECO:0000256" key="7">
    <source>
        <dbReference type="ARBA" id="ARBA00023267"/>
    </source>
</evidence>
<dbReference type="FunFam" id="2.40.50.100:FF:000003">
    <property type="entry name" value="Acetyl-CoA carboxylase biotin carboxyl carrier protein"/>
    <property type="match status" value="1"/>
</dbReference>
<dbReference type="AlphaFoldDB" id="D8QX53"/>
<dbReference type="InterPro" id="IPR000089">
    <property type="entry name" value="Biotin_lipoyl"/>
</dbReference>
<reference evidence="10 11" key="1">
    <citation type="journal article" date="2011" name="Science">
        <title>The Selaginella genome identifies genetic changes associated with the evolution of vascular plants.</title>
        <authorList>
            <person name="Banks J.A."/>
            <person name="Nishiyama T."/>
            <person name="Hasebe M."/>
            <person name="Bowman J.L."/>
            <person name="Gribskov M."/>
            <person name="dePamphilis C."/>
            <person name="Albert V.A."/>
            <person name="Aono N."/>
            <person name="Aoyama T."/>
            <person name="Ambrose B.A."/>
            <person name="Ashton N.W."/>
            <person name="Axtell M.J."/>
            <person name="Barker E."/>
            <person name="Barker M.S."/>
            <person name="Bennetzen J.L."/>
            <person name="Bonawitz N.D."/>
            <person name="Chapple C."/>
            <person name="Cheng C."/>
            <person name="Correa L.G."/>
            <person name="Dacre M."/>
            <person name="DeBarry J."/>
            <person name="Dreyer I."/>
            <person name="Elias M."/>
            <person name="Engstrom E.M."/>
            <person name="Estelle M."/>
            <person name="Feng L."/>
            <person name="Finet C."/>
            <person name="Floyd S.K."/>
            <person name="Frommer W.B."/>
            <person name="Fujita T."/>
            <person name="Gramzow L."/>
            <person name="Gutensohn M."/>
            <person name="Harholt J."/>
            <person name="Hattori M."/>
            <person name="Heyl A."/>
            <person name="Hirai T."/>
            <person name="Hiwatashi Y."/>
            <person name="Ishikawa M."/>
            <person name="Iwata M."/>
            <person name="Karol K.G."/>
            <person name="Koehler B."/>
            <person name="Kolukisaoglu U."/>
            <person name="Kubo M."/>
            <person name="Kurata T."/>
            <person name="Lalonde S."/>
            <person name="Li K."/>
            <person name="Li Y."/>
            <person name="Litt A."/>
            <person name="Lyons E."/>
            <person name="Manning G."/>
            <person name="Maruyama T."/>
            <person name="Michael T.P."/>
            <person name="Mikami K."/>
            <person name="Miyazaki S."/>
            <person name="Morinaga S."/>
            <person name="Murata T."/>
            <person name="Mueller-Roeber B."/>
            <person name="Nelson D.R."/>
            <person name="Obara M."/>
            <person name="Oguri Y."/>
            <person name="Olmstead R.G."/>
            <person name="Onodera N."/>
            <person name="Petersen B.L."/>
            <person name="Pils B."/>
            <person name="Prigge M."/>
            <person name="Rensing S.A."/>
            <person name="Riano-Pachon D.M."/>
            <person name="Roberts A.W."/>
            <person name="Sato Y."/>
            <person name="Scheller H.V."/>
            <person name="Schulz B."/>
            <person name="Schulz C."/>
            <person name="Shakirov E.V."/>
            <person name="Shibagaki N."/>
            <person name="Shinohara N."/>
            <person name="Shippen D.E."/>
            <person name="Soerensen I."/>
            <person name="Sotooka R."/>
            <person name="Sugimoto N."/>
            <person name="Sugita M."/>
            <person name="Sumikawa N."/>
            <person name="Tanurdzic M."/>
            <person name="Theissen G."/>
            <person name="Ulvskov P."/>
            <person name="Wakazuki S."/>
            <person name="Weng J.K."/>
            <person name="Willats W.W."/>
            <person name="Wipf D."/>
            <person name="Wolf P.G."/>
            <person name="Yang L."/>
            <person name="Zimmer A.D."/>
            <person name="Zhu Q."/>
            <person name="Mitros T."/>
            <person name="Hellsten U."/>
            <person name="Loque D."/>
            <person name="Otillar R."/>
            <person name="Salamov A."/>
            <person name="Schmutz J."/>
            <person name="Shapiro H."/>
            <person name="Lindquist E."/>
            <person name="Lucas S."/>
            <person name="Rokhsar D."/>
            <person name="Grigoriev I.V."/>
        </authorList>
    </citation>
    <scope>NUCLEOTIDE SEQUENCE [LARGE SCALE GENOMIC DNA]</scope>
</reference>
<dbReference type="GO" id="GO:0009317">
    <property type="term" value="C:acetyl-CoA carboxylase complex"/>
    <property type="evidence" value="ECO:0007669"/>
    <property type="project" value="InterPro"/>
</dbReference>
<comment type="subcellular location">
    <subcellularLocation>
        <location evidence="8">Plastid</location>
        <location evidence="8">Chloroplast</location>
    </subcellularLocation>
</comment>
<organism evidence="11">
    <name type="scientific">Selaginella moellendorffii</name>
    <name type="common">Spikemoss</name>
    <dbReference type="NCBI Taxonomy" id="88036"/>
    <lineage>
        <taxon>Eukaryota</taxon>
        <taxon>Viridiplantae</taxon>
        <taxon>Streptophyta</taxon>
        <taxon>Embryophyta</taxon>
        <taxon>Tracheophyta</taxon>
        <taxon>Lycopodiopsida</taxon>
        <taxon>Selaginellales</taxon>
        <taxon>Selaginellaceae</taxon>
        <taxon>Selaginella</taxon>
    </lineage>
</organism>
<evidence type="ECO:0000259" key="9">
    <source>
        <dbReference type="PROSITE" id="PS50968"/>
    </source>
</evidence>
<dbReference type="GO" id="GO:0003989">
    <property type="term" value="F:acetyl-CoA carboxylase activity"/>
    <property type="evidence" value="ECO:0007669"/>
    <property type="project" value="InterPro"/>
</dbReference>
<keyword evidence="5 8" id="KW-0443">Lipid metabolism</keyword>
<proteinExistence type="predicted"/>
<evidence type="ECO:0000256" key="4">
    <source>
        <dbReference type="ARBA" id="ARBA00022832"/>
    </source>
</evidence>
<keyword evidence="11" id="KW-1185">Reference proteome</keyword>